<reference evidence="2 3" key="1">
    <citation type="submission" date="2020-03" db="EMBL/GenBank/DDBJ databases">
        <title>Genomic Encyclopedia of Type Strains, Phase IV (KMG-IV): sequencing the most valuable type-strain genomes for metagenomic binning, comparative biology and taxonomic classification.</title>
        <authorList>
            <person name="Goeker M."/>
        </authorList>
    </citation>
    <scope>NUCLEOTIDE SEQUENCE [LARGE SCALE GENOMIC DNA]</scope>
    <source>
        <strain evidence="2 3">DSM 4733</strain>
    </source>
</reference>
<evidence type="ECO:0000313" key="3">
    <source>
        <dbReference type="Proteomes" id="UP000564677"/>
    </source>
</evidence>
<keyword evidence="3" id="KW-1185">Reference proteome</keyword>
<evidence type="ECO:0000256" key="1">
    <source>
        <dbReference type="SAM" id="MobiDB-lite"/>
    </source>
</evidence>
<dbReference type="AlphaFoldDB" id="A0A7X5V3Y4"/>
<protein>
    <submittedName>
        <fullName evidence="2">Uncharacterized protein</fullName>
    </submittedName>
</protein>
<evidence type="ECO:0000313" key="2">
    <source>
        <dbReference type="EMBL" id="NIJ67328.1"/>
    </source>
</evidence>
<name>A0A7X5V3Y4_9SPHN</name>
<dbReference type="Proteomes" id="UP000564677">
    <property type="component" value="Unassembled WGS sequence"/>
</dbReference>
<sequence>MARKADAVLPAASRKTLLEWIEFDDGDATRSPGPPCDPQAQALHLKILIDPASQHGEPAEPLQSPNGLRLPPLG</sequence>
<proteinExistence type="predicted"/>
<accession>A0A7X5V3Y4</accession>
<feature type="region of interest" description="Disordered" evidence="1">
    <location>
        <begin position="51"/>
        <end position="74"/>
    </location>
</feature>
<gene>
    <name evidence="2" type="ORF">FHR20_004310</name>
</gene>
<organism evidence="2 3">
    <name type="scientific">Sphingomonas leidyi</name>
    <dbReference type="NCBI Taxonomy" id="68569"/>
    <lineage>
        <taxon>Bacteria</taxon>
        <taxon>Pseudomonadati</taxon>
        <taxon>Pseudomonadota</taxon>
        <taxon>Alphaproteobacteria</taxon>
        <taxon>Sphingomonadales</taxon>
        <taxon>Sphingomonadaceae</taxon>
        <taxon>Sphingomonas</taxon>
    </lineage>
</organism>
<dbReference type="EMBL" id="JAASQV010000006">
    <property type="protein sequence ID" value="NIJ67328.1"/>
    <property type="molecule type" value="Genomic_DNA"/>
</dbReference>
<comment type="caution">
    <text evidence="2">The sequence shown here is derived from an EMBL/GenBank/DDBJ whole genome shotgun (WGS) entry which is preliminary data.</text>
</comment>
<dbReference type="RefSeq" id="WP_205499365.1">
    <property type="nucleotide sequence ID" value="NZ_JAASQV010000006.1"/>
</dbReference>